<dbReference type="Pfam" id="PF00698">
    <property type="entry name" value="Acyl_transf_1"/>
    <property type="match status" value="1"/>
</dbReference>
<dbReference type="InterPro" id="IPR016035">
    <property type="entry name" value="Acyl_Trfase/lysoPLipase"/>
</dbReference>
<feature type="domain" description="Malonyl-CoA:ACP transacylase (MAT)" evidence="1">
    <location>
        <begin position="7"/>
        <end position="297"/>
    </location>
</feature>
<accession>A0A923KJA1</accession>
<dbReference type="EMBL" id="JACOFV010000019">
    <property type="protein sequence ID" value="MBC3863952.1"/>
    <property type="molecule type" value="Genomic_DNA"/>
</dbReference>
<dbReference type="PANTHER" id="PTHR42681">
    <property type="entry name" value="MALONYL-COA-ACYL CARRIER PROTEIN TRANSACYLASE, MITOCHONDRIAL"/>
    <property type="match status" value="1"/>
</dbReference>
<keyword evidence="3" id="KW-1185">Reference proteome</keyword>
<sequence length="314" mass="33841">MPRFALLCPGQGGQEAHMFAIANSNPRVAALLDQFDTSQYFGMPLTALLASPSLMFENRFAQPLIVAATLANWLALREELPPPDVIAGYSVGEVSAHAISGELDVGQAIHLASIRATAMQSCVKPQAAHAMLSVSGLPLAPLQEICFSHHLYIAIVTGETNAIIAGLRDDILKAEQALREHAIAQLHLSLLPVHIASHTPLMADALPTMKQVLDKLPFQAITTPVLAGVNAMKSVNSAESKQSLLAQMTQTIRWHECMDALDEAGMNVVLELGPGSALSRMLQSRHPHIACRSVADFRSSSAVAEWVNRQMLRE</sequence>
<dbReference type="PANTHER" id="PTHR42681:SF6">
    <property type="entry name" value="BLL0263 PROTEIN"/>
    <property type="match status" value="1"/>
</dbReference>
<protein>
    <submittedName>
        <fullName evidence="2">Acyltransferase domain-containing protein</fullName>
    </submittedName>
</protein>
<dbReference type="SUPFAM" id="SSF52151">
    <property type="entry name" value="FabD/lysophospholipase-like"/>
    <property type="match status" value="1"/>
</dbReference>
<dbReference type="InterPro" id="IPR001227">
    <property type="entry name" value="Ac_transferase_dom_sf"/>
</dbReference>
<evidence type="ECO:0000313" key="2">
    <source>
        <dbReference type="EMBL" id="MBC3863952.1"/>
    </source>
</evidence>
<dbReference type="SMART" id="SM00827">
    <property type="entry name" value="PKS_AT"/>
    <property type="match status" value="1"/>
</dbReference>
<dbReference type="AlphaFoldDB" id="A0A923KJA1"/>
<dbReference type="Proteomes" id="UP000634011">
    <property type="component" value="Unassembled WGS sequence"/>
</dbReference>
<dbReference type="InterPro" id="IPR050858">
    <property type="entry name" value="Mal-CoA-ACP_Trans/PKS_FabD"/>
</dbReference>
<dbReference type="Gene3D" id="3.30.70.250">
    <property type="entry name" value="Malonyl-CoA ACP transacylase, ACP-binding"/>
    <property type="match status" value="1"/>
</dbReference>
<evidence type="ECO:0000259" key="1">
    <source>
        <dbReference type="SMART" id="SM00827"/>
    </source>
</evidence>
<proteinExistence type="predicted"/>
<dbReference type="GO" id="GO:0004314">
    <property type="term" value="F:[acyl-carrier-protein] S-malonyltransferase activity"/>
    <property type="evidence" value="ECO:0007669"/>
    <property type="project" value="TreeGrafter"/>
</dbReference>
<evidence type="ECO:0000313" key="3">
    <source>
        <dbReference type="Proteomes" id="UP000634011"/>
    </source>
</evidence>
<comment type="caution">
    <text evidence="2">The sequence shown here is derived from an EMBL/GenBank/DDBJ whole genome shotgun (WGS) entry which is preliminary data.</text>
</comment>
<keyword evidence="2" id="KW-0012">Acyltransferase</keyword>
<gene>
    <name evidence="2" type="ORF">H8K32_17740</name>
</gene>
<dbReference type="GO" id="GO:0006633">
    <property type="term" value="P:fatty acid biosynthetic process"/>
    <property type="evidence" value="ECO:0007669"/>
    <property type="project" value="TreeGrafter"/>
</dbReference>
<dbReference type="GO" id="GO:0005829">
    <property type="term" value="C:cytosol"/>
    <property type="evidence" value="ECO:0007669"/>
    <property type="project" value="TreeGrafter"/>
</dbReference>
<dbReference type="InterPro" id="IPR014043">
    <property type="entry name" value="Acyl_transferase_dom"/>
</dbReference>
<organism evidence="2 3">
    <name type="scientific">Undibacterium jejuense</name>
    <dbReference type="NCBI Taxonomy" id="1344949"/>
    <lineage>
        <taxon>Bacteria</taxon>
        <taxon>Pseudomonadati</taxon>
        <taxon>Pseudomonadota</taxon>
        <taxon>Betaproteobacteria</taxon>
        <taxon>Burkholderiales</taxon>
        <taxon>Oxalobacteraceae</taxon>
        <taxon>Undibacterium</taxon>
    </lineage>
</organism>
<name>A0A923KJA1_9BURK</name>
<dbReference type="Gene3D" id="3.40.366.10">
    <property type="entry name" value="Malonyl-Coenzyme A Acyl Carrier Protein, domain 2"/>
    <property type="match status" value="1"/>
</dbReference>
<reference evidence="2" key="1">
    <citation type="submission" date="2020-08" db="EMBL/GenBank/DDBJ databases">
        <title>Novel species isolated from subtropical streams in China.</title>
        <authorList>
            <person name="Lu H."/>
        </authorList>
    </citation>
    <scope>NUCLEOTIDE SEQUENCE</scope>
    <source>
        <strain evidence="2">KACC 12607</strain>
    </source>
</reference>
<dbReference type="RefSeq" id="WP_186913896.1">
    <property type="nucleotide sequence ID" value="NZ_JACOFV010000019.1"/>
</dbReference>
<keyword evidence="2" id="KW-0808">Transferase</keyword>